<dbReference type="Proteomes" id="UP000740883">
    <property type="component" value="Unassembled WGS sequence"/>
</dbReference>
<reference evidence="1 2" key="1">
    <citation type="journal article" date="2020" name="Genome Biol. Evol.">
        <title>Comparative genomics of strictly vertically transmitted, feminizing microsporidia endosymbionts of amphipod crustaceans.</title>
        <authorList>
            <person name="Cormier A."/>
            <person name="Chebbi M.A."/>
            <person name="Giraud I."/>
            <person name="Wattier R."/>
            <person name="Teixeira M."/>
            <person name="Gilbert C."/>
            <person name="Rigaud T."/>
            <person name="Cordaux R."/>
        </authorList>
    </citation>
    <scope>NUCLEOTIDE SEQUENCE [LARGE SCALE GENOMIC DNA]</scope>
    <source>
        <strain evidence="1 2">Ou3-Ou53</strain>
    </source>
</reference>
<dbReference type="PANTHER" id="PTHR33395">
    <property type="entry name" value="TRANSCRIPTASE, PUTATIVE-RELATED-RELATED"/>
    <property type="match status" value="1"/>
</dbReference>
<name>A0A9P6GUN9_9MICR</name>
<evidence type="ECO:0000313" key="2">
    <source>
        <dbReference type="Proteomes" id="UP000740883"/>
    </source>
</evidence>
<dbReference type="EMBL" id="SBJO01001235">
    <property type="protein sequence ID" value="KAF9748562.1"/>
    <property type="molecule type" value="Genomic_DNA"/>
</dbReference>
<proteinExistence type="predicted"/>
<organism evidence="1 2">
    <name type="scientific">Nosema granulosis</name>
    <dbReference type="NCBI Taxonomy" id="83296"/>
    <lineage>
        <taxon>Eukaryota</taxon>
        <taxon>Fungi</taxon>
        <taxon>Fungi incertae sedis</taxon>
        <taxon>Microsporidia</taxon>
        <taxon>Nosematidae</taxon>
        <taxon>Nosema</taxon>
    </lineage>
</organism>
<dbReference type="AlphaFoldDB" id="A0A9P6GUN9"/>
<accession>A0A9P6GUN9</accession>
<sequence length="100" mass="11220">MDDTKMSVLLNEYLCSVFTVKNQDIPNPEDIIATKQIEALTTANFSTAEVHKYIDKLTVTKSLGPDQIHPRILKETRNEIAEHLSNIFTQSLTNGTCPSK</sequence>
<evidence type="ECO:0000313" key="1">
    <source>
        <dbReference type="EMBL" id="KAF9748562.1"/>
    </source>
</evidence>
<dbReference type="OrthoDB" id="6155261at2759"/>
<comment type="caution">
    <text evidence="1">The sequence shown here is derived from an EMBL/GenBank/DDBJ whole genome shotgun (WGS) entry which is preliminary data.</text>
</comment>
<keyword evidence="2" id="KW-1185">Reference proteome</keyword>
<protein>
    <submittedName>
        <fullName evidence="1">Uncharacterized protein</fullName>
    </submittedName>
</protein>
<gene>
    <name evidence="1" type="ORF">NGRA_3483</name>
</gene>
<dbReference type="PANTHER" id="PTHR33395:SF22">
    <property type="entry name" value="REVERSE TRANSCRIPTASE DOMAIN-CONTAINING PROTEIN"/>
    <property type="match status" value="1"/>
</dbReference>